<sequence length="149" mass="14883">MGSGVSKIVKKLDPFTAKVVDPVLGESGLPNVTGNDGGRASAMADQAAEQAQAVRDQANQIAQSQRDAAQVQTAALRDQTAASVAAQVATINQQQAAAQLASAQAAQPQEGNPDVQLDGAGDSGDPRRKYTSGGSASIGGTSGGVGIRL</sequence>
<evidence type="ECO:0000256" key="1">
    <source>
        <dbReference type="SAM" id="MobiDB-lite"/>
    </source>
</evidence>
<dbReference type="Proteomes" id="UP000216857">
    <property type="component" value="Unassembled WGS sequence"/>
</dbReference>
<evidence type="ECO:0000313" key="2">
    <source>
        <dbReference type="EMBL" id="OZI20060.1"/>
    </source>
</evidence>
<feature type="compositionally biased region" description="Low complexity" evidence="1">
    <location>
        <begin position="40"/>
        <end position="58"/>
    </location>
</feature>
<feature type="region of interest" description="Disordered" evidence="1">
    <location>
        <begin position="99"/>
        <end position="149"/>
    </location>
</feature>
<keyword evidence="3" id="KW-1185">Reference proteome</keyword>
<accession>A0A261R651</accession>
<protein>
    <submittedName>
        <fullName evidence="2">Uncharacterized protein</fullName>
    </submittedName>
</protein>
<name>A0A261R651_9BORD</name>
<comment type="caution">
    <text evidence="2">The sequence shown here is derived from an EMBL/GenBank/DDBJ whole genome shotgun (WGS) entry which is preliminary data.</text>
</comment>
<organism evidence="2 3">
    <name type="scientific">Bordetella genomosp. 9</name>
    <dbReference type="NCBI Taxonomy" id="1416803"/>
    <lineage>
        <taxon>Bacteria</taxon>
        <taxon>Pseudomonadati</taxon>
        <taxon>Pseudomonadota</taxon>
        <taxon>Betaproteobacteria</taxon>
        <taxon>Burkholderiales</taxon>
        <taxon>Alcaligenaceae</taxon>
        <taxon>Bordetella</taxon>
    </lineage>
</organism>
<feature type="compositionally biased region" description="Gly residues" evidence="1">
    <location>
        <begin position="136"/>
        <end position="149"/>
    </location>
</feature>
<gene>
    <name evidence="2" type="ORF">CAL26_21130</name>
</gene>
<dbReference type="RefSeq" id="WP_094848673.1">
    <property type="nucleotide sequence ID" value="NZ_NEVJ01000003.1"/>
</dbReference>
<dbReference type="AlphaFoldDB" id="A0A261R651"/>
<evidence type="ECO:0000313" key="3">
    <source>
        <dbReference type="Proteomes" id="UP000216857"/>
    </source>
</evidence>
<feature type="region of interest" description="Disordered" evidence="1">
    <location>
        <begin position="24"/>
        <end position="68"/>
    </location>
</feature>
<proteinExistence type="predicted"/>
<dbReference type="EMBL" id="NEVJ01000003">
    <property type="protein sequence ID" value="OZI20060.1"/>
    <property type="molecule type" value="Genomic_DNA"/>
</dbReference>
<feature type="compositionally biased region" description="Low complexity" evidence="1">
    <location>
        <begin position="99"/>
        <end position="109"/>
    </location>
</feature>
<feature type="compositionally biased region" description="Polar residues" evidence="1">
    <location>
        <begin position="59"/>
        <end position="68"/>
    </location>
</feature>
<reference evidence="2" key="1">
    <citation type="submission" date="2017-05" db="EMBL/GenBank/DDBJ databases">
        <title>Complete and WGS of Bordetella genogroups.</title>
        <authorList>
            <person name="Spilker T."/>
            <person name="Lipuma J."/>
        </authorList>
    </citation>
    <scope>NUCLEOTIDE SEQUENCE</scope>
    <source>
        <strain evidence="2">AU21707</strain>
    </source>
</reference>
<dbReference type="OrthoDB" id="10013036at2"/>